<evidence type="ECO:0000313" key="3">
    <source>
        <dbReference type="Proteomes" id="UP000604046"/>
    </source>
</evidence>
<keyword evidence="3" id="KW-1185">Reference proteome</keyword>
<accession>A0A812RG71</accession>
<dbReference type="Proteomes" id="UP000604046">
    <property type="component" value="Unassembled WGS sequence"/>
</dbReference>
<organism evidence="2 3">
    <name type="scientific">Symbiodinium natans</name>
    <dbReference type="NCBI Taxonomy" id="878477"/>
    <lineage>
        <taxon>Eukaryota</taxon>
        <taxon>Sar</taxon>
        <taxon>Alveolata</taxon>
        <taxon>Dinophyceae</taxon>
        <taxon>Suessiales</taxon>
        <taxon>Symbiodiniaceae</taxon>
        <taxon>Symbiodinium</taxon>
    </lineage>
</organism>
<comment type="caution">
    <text evidence="2">The sequence shown here is derived from an EMBL/GenBank/DDBJ whole genome shotgun (WGS) entry which is preliminary data.</text>
</comment>
<reference evidence="2" key="1">
    <citation type="submission" date="2021-02" db="EMBL/GenBank/DDBJ databases">
        <authorList>
            <person name="Dougan E. K."/>
            <person name="Rhodes N."/>
            <person name="Thang M."/>
            <person name="Chan C."/>
        </authorList>
    </citation>
    <scope>NUCLEOTIDE SEQUENCE</scope>
</reference>
<evidence type="ECO:0000256" key="1">
    <source>
        <dbReference type="SAM" id="MobiDB-lite"/>
    </source>
</evidence>
<protein>
    <submittedName>
        <fullName evidence="2">Uncharacterized protein</fullName>
    </submittedName>
</protein>
<feature type="region of interest" description="Disordered" evidence="1">
    <location>
        <begin position="1"/>
        <end position="27"/>
    </location>
</feature>
<gene>
    <name evidence="2" type="ORF">SNAT2548_LOCUS23910</name>
</gene>
<sequence>MGLAQRTSMGLGSRGSRSLSDKERSLQKERRDAVAEFFPAIAFTIPNTIIYIAREPLKNVNRSTSRAITAEVFNGLRPVVSS</sequence>
<proteinExistence type="predicted"/>
<evidence type="ECO:0000313" key="2">
    <source>
        <dbReference type="EMBL" id="CAE7440065.1"/>
    </source>
</evidence>
<dbReference type="EMBL" id="CAJNDS010002339">
    <property type="protein sequence ID" value="CAE7440065.1"/>
    <property type="molecule type" value="Genomic_DNA"/>
</dbReference>
<name>A0A812RG71_9DINO</name>
<dbReference type="AlphaFoldDB" id="A0A812RG71"/>